<feature type="compositionally biased region" description="Basic and acidic residues" evidence="1">
    <location>
        <begin position="174"/>
        <end position="184"/>
    </location>
</feature>
<evidence type="ECO:0000313" key="2">
    <source>
        <dbReference type="EMBL" id="TFK27064.1"/>
    </source>
</evidence>
<feature type="region of interest" description="Disordered" evidence="1">
    <location>
        <begin position="135"/>
        <end position="184"/>
    </location>
</feature>
<name>A0A5C3L250_COPMA</name>
<dbReference type="AlphaFoldDB" id="A0A5C3L250"/>
<dbReference type="EMBL" id="ML210168">
    <property type="protein sequence ID" value="TFK27064.1"/>
    <property type="molecule type" value="Genomic_DNA"/>
</dbReference>
<gene>
    <name evidence="2" type="ORF">FA15DRAFT_666799</name>
</gene>
<evidence type="ECO:0000256" key="1">
    <source>
        <dbReference type="SAM" id="MobiDB-lite"/>
    </source>
</evidence>
<protein>
    <submittedName>
        <fullName evidence="2">Uncharacterized protein</fullName>
    </submittedName>
</protein>
<dbReference type="Proteomes" id="UP000307440">
    <property type="component" value="Unassembled WGS sequence"/>
</dbReference>
<proteinExistence type="predicted"/>
<sequence length="184" mass="20371">MSFSATLRRTAPGASRSVRPRHDGSQLPPEKLRALVSLYHQSDSFITPENLMSRINEALLFEKGDSLSLGVTLGRRDLERIVAQRQSTPILAQPMAVEKKVYTKRGTWSDLRVWRDKKVVEAIYGMAQTDVDQSLPGLEIVRDGNALPSPEVQESSPESQSLSLEGQEPSPESQGDKSDTSRIP</sequence>
<keyword evidence="3" id="KW-1185">Reference proteome</keyword>
<organism evidence="2 3">
    <name type="scientific">Coprinopsis marcescibilis</name>
    <name type="common">Agaric fungus</name>
    <name type="synonym">Psathyrella marcescibilis</name>
    <dbReference type="NCBI Taxonomy" id="230819"/>
    <lineage>
        <taxon>Eukaryota</taxon>
        <taxon>Fungi</taxon>
        <taxon>Dikarya</taxon>
        <taxon>Basidiomycota</taxon>
        <taxon>Agaricomycotina</taxon>
        <taxon>Agaricomycetes</taxon>
        <taxon>Agaricomycetidae</taxon>
        <taxon>Agaricales</taxon>
        <taxon>Agaricineae</taxon>
        <taxon>Psathyrellaceae</taxon>
        <taxon>Coprinopsis</taxon>
    </lineage>
</organism>
<dbReference type="OrthoDB" id="5597211at2759"/>
<evidence type="ECO:0000313" key="3">
    <source>
        <dbReference type="Proteomes" id="UP000307440"/>
    </source>
</evidence>
<accession>A0A5C3L250</accession>
<reference evidence="2 3" key="1">
    <citation type="journal article" date="2019" name="Nat. Ecol. Evol.">
        <title>Megaphylogeny resolves global patterns of mushroom evolution.</title>
        <authorList>
            <person name="Varga T."/>
            <person name="Krizsan K."/>
            <person name="Foldi C."/>
            <person name="Dima B."/>
            <person name="Sanchez-Garcia M."/>
            <person name="Sanchez-Ramirez S."/>
            <person name="Szollosi G.J."/>
            <person name="Szarkandi J.G."/>
            <person name="Papp V."/>
            <person name="Albert L."/>
            <person name="Andreopoulos W."/>
            <person name="Angelini C."/>
            <person name="Antonin V."/>
            <person name="Barry K.W."/>
            <person name="Bougher N.L."/>
            <person name="Buchanan P."/>
            <person name="Buyck B."/>
            <person name="Bense V."/>
            <person name="Catcheside P."/>
            <person name="Chovatia M."/>
            <person name="Cooper J."/>
            <person name="Damon W."/>
            <person name="Desjardin D."/>
            <person name="Finy P."/>
            <person name="Geml J."/>
            <person name="Haridas S."/>
            <person name="Hughes K."/>
            <person name="Justo A."/>
            <person name="Karasinski D."/>
            <person name="Kautmanova I."/>
            <person name="Kiss B."/>
            <person name="Kocsube S."/>
            <person name="Kotiranta H."/>
            <person name="LaButti K.M."/>
            <person name="Lechner B.E."/>
            <person name="Liimatainen K."/>
            <person name="Lipzen A."/>
            <person name="Lukacs Z."/>
            <person name="Mihaltcheva S."/>
            <person name="Morgado L.N."/>
            <person name="Niskanen T."/>
            <person name="Noordeloos M.E."/>
            <person name="Ohm R.A."/>
            <person name="Ortiz-Santana B."/>
            <person name="Ovrebo C."/>
            <person name="Racz N."/>
            <person name="Riley R."/>
            <person name="Savchenko A."/>
            <person name="Shiryaev A."/>
            <person name="Soop K."/>
            <person name="Spirin V."/>
            <person name="Szebenyi C."/>
            <person name="Tomsovsky M."/>
            <person name="Tulloss R.E."/>
            <person name="Uehling J."/>
            <person name="Grigoriev I.V."/>
            <person name="Vagvolgyi C."/>
            <person name="Papp T."/>
            <person name="Martin F.M."/>
            <person name="Miettinen O."/>
            <person name="Hibbett D.S."/>
            <person name="Nagy L.G."/>
        </authorList>
    </citation>
    <scope>NUCLEOTIDE SEQUENCE [LARGE SCALE GENOMIC DNA]</scope>
    <source>
        <strain evidence="2 3">CBS 121175</strain>
    </source>
</reference>
<feature type="compositionally biased region" description="Low complexity" evidence="1">
    <location>
        <begin position="147"/>
        <end position="170"/>
    </location>
</feature>
<feature type="region of interest" description="Disordered" evidence="1">
    <location>
        <begin position="1"/>
        <end position="27"/>
    </location>
</feature>